<dbReference type="AlphaFoldDB" id="C0BY07"/>
<dbReference type="OrthoDB" id="9804196at2"/>
<evidence type="ECO:0000259" key="2">
    <source>
        <dbReference type="Pfam" id="PF13439"/>
    </source>
</evidence>
<dbReference type="EC" id="2.4.-.-" evidence="3"/>
<dbReference type="PANTHER" id="PTHR45947:SF3">
    <property type="entry name" value="SULFOQUINOVOSYL TRANSFERASE SQD2"/>
    <property type="match status" value="1"/>
</dbReference>
<dbReference type="CDD" id="cd03801">
    <property type="entry name" value="GT4_PimA-like"/>
    <property type="match status" value="1"/>
</dbReference>
<dbReference type="SUPFAM" id="SSF53756">
    <property type="entry name" value="UDP-Glycosyltransferase/glycogen phosphorylase"/>
    <property type="match status" value="1"/>
</dbReference>
<organism evidence="3 4">
    <name type="scientific">[Clostridium] hylemonae DSM 15053</name>
    <dbReference type="NCBI Taxonomy" id="553973"/>
    <lineage>
        <taxon>Bacteria</taxon>
        <taxon>Bacillati</taxon>
        <taxon>Bacillota</taxon>
        <taxon>Clostridia</taxon>
        <taxon>Lachnospirales</taxon>
        <taxon>Lachnospiraceae</taxon>
    </lineage>
</organism>
<sequence>MNILSITAQKPESTGSGIYLTELVRTFAARGHRQAVVAGIYRDDEPQLAEGTEFYPVYFSSGALPFYIAGMSDEMPYKSTRYCDMTDEMAKQFENAFLDVVRRAVEEFKPDLILCHHLYLLTALVREHFPKQRIYGFCHNTDLRQMRKNPLRRGYIAEQIRRLDAVFVPQTAQAEGVVQIYRMPPDRIHISGSGYNQEIFRKVEGLRQRDGILRLVFAGKIAEKKGVMSLLRSLRYLPYDRESLVLRLAGGAGNEEEYREIVRLAEEAPYRVELLGKLSQKELATVYNESDIFVLPSFFDGLPLTVIEALACADKVVMTDFPGIQDWLKEQAPGAPVFYVPLPQMQNTDEAVPESLESFERGLAEKIKECAEFAMDGAVDMTHLSWENICERILEIS</sequence>
<feature type="domain" description="Glycosyl transferase family 1" evidence="1">
    <location>
        <begin position="214"/>
        <end position="334"/>
    </location>
</feature>
<dbReference type="eggNOG" id="COG0438">
    <property type="taxonomic scope" value="Bacteria"/>
</dbReference>
<reference evidence="3" key="2">
    <citation type="submission" date="2013-06" db="EMBL/GenBank/DDBJ databases">
        <title>Draft genome sequence of Clostridium hylemonae (DSM 15053).</title>
        <authorList>
            <person name="Sudarsanam P."/>
            <person name="Ley R."/>
            <person name="Guruge J."/>
            <person name="Turnbaugh P.J."/>
            <person name="Mahowald M."/>
            <person name="Liep D."/>
            <person name="Gordon J."/>
        </authorList>
    </citation>
    <scope>NUCLEOTIDE SEQUENCE</scope>
    <source>
        <strain evidence="3">DSM 15053</strain>
    </source>
</reference>
<keyword evidence="3" id="KW-0328">Glycosyltransferase</keyword>
<proteinExistence type="predicted"/>
<dbReference type="STRING" id="553973.CLOHYLEM_04694"/>
<dbReference type="InterPro" id="IPR001296">
    <property type="entry name" value="Glyco_trans_1"/>
</dbReference>
<accession>C0BY07</accession>
<dbReference type="GO" id="GO:0016757">
    <property type="term" value="F:glycosyltransferase activity"/>
    <property type="evidence" value="ECO:0007669"/>
    <property type="project" value="UniProtKB-KW"/>
</dbReference>
<dbReference type="InterPro" id="IPR050194">
    <property type="entry name" value="Glycosyltransferase_grp1"/>
</dbReference>
<keyword evidence="3" id="KW-0808">Transferase</keyword>
<feature type="domain" description="Glycosyltransferase subfamily 4-like N-terminal" evidence="2">
    <location>
        <begin position="15"/>
        <end position="190"/>
    </location>
</feature>
<dbReference type="Gene3D" id="3.40.50.2000">
    <property type="entry name" value="Glycogen Phosphorylase B"/>
    <property type="match status" value="2"/>
</dbReference>
<gene>
    <name evidence="3" type="ORF">CLOHYLEM_04694</name>
</gene>
<evidence type="ECO:0000313" key="4">
    <source>
        <dbReference type="Proteomes" id="UP000004893"/>
    </source>
</evidence>
<dbReference type="PANTHER" id="PTHR45947">
    <property type="entry name" value="SULFOQUINOVOSYL TRANSFERASE SQD2"/>
    <property type="match status" value="1"/>
</dbReference>
<keyword evidence="4" id="KW-1185">Reference proteome</keyword>
<dbReference type="InterPro" id="IPR028098">
    <property type="entry name" value="Glyco_trans_4-like_N"/>
</dbReference>
<dbReference type="EMBL" id="ABYI02000015">
    <property type="protein sequence ID" value="EEG75164.1"/>
    <property type="molecule type" value="Genomic_DNA"/>
</dbReference>
<comment type="caution">
    <text evidence="3">The sequence shown here is derived from an EMBL/GenBank/DDBJ whole genome shotgun (WGS) entry which is preliminary data.</text>
</comment>
<dbReference type="RefSeq" id="WP_006442027.1">
    <property type="nucleotide sequence ID" value="NZ_CP036524.1"/>
</dbReference>
<dbReference type="HOGENOM" id="CLU_032290_0_0_9"/>
<reference evidence="3" key="1">
    <citation type="submission" date="2009-02" db="EMBL/GenBank/DDBJ databases">
        <authorList>
            <person name="Fulton L."/>
            <person name="Clifton S."/>
            <person name="Fulton B."/>
            <person name="Xu J."/>
            <person name="Minx P."/>
            <person name="Pepin K.H."/>
            <person name="Johnson M."/>
            <person name="Bhonagiri V."/>
            <person name="Nash W.E."/>
            <person name="Mardis E.R."/>
            <person name="Wilson R.K."/>
        </authorList>
    </citation>
    <scope>NUCLEOTIDE SEQUENCE [LARGE SCALE GENOMIC DNA]</scope>
    <source>
        <strain evidence="3">DSM 15053</strain>
    </source>
</reference>
<dbReference type="Pfam" id="PF13439">
    <property type="entry name" value="Glyco_transf_4"/>
    <property type="match status" value="1"/>
</dbReference>
<evidence type="ECO:0000259" key="1">
    <source>
        <dbReference type="Pfam" id="PF00534"/>
    </source>
</evidence>
<name>C0BY07_9FIRM</name>
<evidence type="ECO:0000313" key="3">
    <source>
        <dbReference type="EMBL" id="EEG75164.1"/>
    </source>
</evidence>
<dbReference type="Pfam" id="PF00534">
    <property type="entry name" value="Glycos_transf_1"/>
    <property type="match status" value="1"/>
</dbReference>
<protein>
    <submittedName>
        <fullName evidence="3">Glycosyltransferase, group 1 family protein</fullName>
        <ecNumber evidence="3">2.4.-.-</ecNumber>
    </submittedName>
</protein>
<dbReference type="Proteomes" id="UP000004893">
    <property type="component" value="Unassembled WGS sequence"/>
</dbReference>